<dbReference type="GO" id="GO:0008198">
    <property type="term" value="F:ferrous iron binding"/>
    <property type="evidence" value="ECO:0007669"/>
    <property type="project" value="TreeGrafter"/>
</dbReference>
<dbReference type="PROSITE" id="PS51471">
    <property type="entry name" value="FE2OG_OXY"/>
    <property type="match status" value="1"/>
</dbReference>
<dbReference type="GO" id="GO:0035515">
    <property type="term" value="F:oxidative RNA demethylase activity"/>
    <property type="evidence" value="ECO:0007669"/>
    <property type="project" value="TreeGrafter"/>
</dbReference>
<evidence type="ECO:0000259" key="6">
    <source>
        <dbReference type="PROSITE" id="PS51471"/>
    </source>
</evidence>
<evidence type="ECO:0000256" key="5">
    <source>
        <dbReference type="PIRSR" id="PIRSR604574-2"/>
    </source>
</evidence>
<keyword evidence="8" id="KW-1185">Reference proteome</keyword>
<evidence type="ECO:0000313" key="8">
    <source>
        <dbReference type="Proteomes" id="UP000612362"/>
    </source>
</evidence>
<comment type="cofactor">
    <cofactor evidence="5">
        <name>Fe(2+)</name>
        <dbReference type="ChEBI" id="CHEBI:29033"/>
    </cofactor>
    <text evidence="5">Binds 1 Fe(2+) ion per subunit.</text>
</comment>
<feature type="binding site" evidence="5">
    <location>
        <position position="188"/>
    </location>
    <ligand>
        <name>Fe cation</name>
        <dbReference type="ChEBI" id="CHEBI:24875"/>
        <note>catalytic</note>
    </ligand>
</feature>
<dbReference type="InterPro" id="IPR004574">
    <property type="entry name" value="Alkb"/>
</dbReference>
<keyword evidence="4 5" id="KW-0408">Iron</keyword>
<organism evidence="7 8">
    <name type="scientific">Ktedonospora formicarum</name>
    <dbReference type="NCBI Taxonomy" id="2778364"/>
    <lineage>
        <taxon>Bacteria</taxon>
        <taxon>Bacillati</taxon>
        <taxon>Chloroflexota</taxon>
        <taxon>Ktedonobacteria</taxon>
        <taxon>Ktedonobacterales</taxon>
        <taxon>Ktedonobacteraceae</taxon>
        <taxon>Ktedonospora</taxon>
    </lineage>
</organism>
<keyword evidence="3" id="KW-0560">Oxidoreductase</keyword>
<dbReference type="Pfam" id="PF13532">
    <property type="entry name" value="2OG-FeII_Oxy_2"/>
    <property type="match status" value="1"/>
</dbReference>
<evidence type="ECO:0000313" key="7">
    <source>
        <dbReference type="EMBL" id="GHO47369.1"/>
    </source>
</evidence>
<evidence type="ECO:0000256" key="2">
    <source>
        <dbReference type="ARBA" id="ARBA00022964"/>
    </source>
</evidence>
<protein>
    <submittedName>
        <fullName evidence="7">Alkylated DNA repair dioxygenase</fullName>
    </submittedName>
</protein>
<dbReference type="GO" id="GO:0035513">
    <property type="term" value="P:oxidative RNA demethylation"/>
    <property type="evidence" value="ECO:0007669"/>
    <property type="project" value="TreeGrafter"/>
</dbReference>
<dbReference type="RefSeq" id="WP_220196675.1">
    <property type="nucleotide sequence ID" value="NZ_BNJF01000003.1"/>
</dbReference>
<comment type="caution">
    <text evidence="7">The sequence shown here is derived from an EMBL/GenBank/DDBJ whole genome shotgun (WGS) entry which is preliminary data.</text>
</comment>
<dbReference type="Proteomes" id="UP000612362">
    <property type="component" value="Unassembled WGS sequence"/>
</dbReference>
<dbReference type="SUPFAM" id="SSF51197">
    <property type="entry name" value="Clavaminate synthase-like"/>
    <property type="match status" value="1"/>
</dbReference>
<dbReference type="PANTHER" id="PTHR16557:SF2">
    <property type="entry name" value="NUCLEIC ACID DIOXYGENASE ALKBH1"/>
    <property type="match status" value="1"/>
</dbReference>
<name>A0A8J3I124_9CHLR</name>
<dbReference type="InterPro" id="IPR037151">
    <property type="entry name" value="AlkB-like_sf"/>
</dbReference>
<accession>A0A8J3I124</accession>
<proteinExistence type="predicted"/>
<evidence type="ECO:0000256" key="1">
    <source>
        <dbReference type="ARBA" id="ARBA00022723"/>
    </source>
</evidence>
<dbReference type="Gene3D" id="2.60.120.590">
    <property type="entry name" value="Alpha-ketoglutarate-dependent dioxygenase AlkB-like"/>
    <property type="match status" value="1"/>
</dbReference>
<dbReference type="GO" id="GO:0005737">
    <property type="term" value="C:cytoplasm"/>
    <property type="evidence" value="ECO:0007669"/>
    <property type="project" value="TreeGrafter"/>
</dbReference>
<evidence type="ECO:0000256" key="3">
    <source>
        <dbReference type="ARBA" id="ARBA00023002"/>
    </source>
</evidence>
<evidence type="ECO:0000256" key="4">
    <source>
        <dbReference type="ARBA" id="ARBA00023004"/>
    </source>
</evidence>
<keyword evidence="1 5" id="KW-0479">Metal-binding</keyword>
<dbReference type="InterPro" id="IPR027450">
    <property type="entry name" value="AlkB-like"/>
</dbReference>
<dbReference type="GO" id="GO:0035516">
    <property type="term" value="F:broad specificity oxidative DNA demethylase activity"/>
    <property type="evidence" value="ECO:0007669"/>
    <property type="project" value="TreeGrafter"/>
</dbReference>
<feature type="binding site" evidence="5">
    <location>
        <position position="135"/>
    </location>
    <ligand>
        <name>Fe cation</name>
        <dbReference type="ChEBI" id="CHEBI:24875"/>
        <note>catalytic</note>
    </ligand>
</feature>
<dbReference type="InterPro" id="IPR005123">
    <property type="entry name" value="Oxoglu/Fe-dep_dioxygenase_dom"/>
</dbReference>
<gene>
    <name evidence="7" type="ORF">KSX_55320</name>
</gene>
<feature type="domain" description="Fe2OG dioxygenase" evidence="6">
    <location>
        <begin position="115"/>
        <end position="217"/>
    </location>
</feature>
<dbReference type="PANTHER" id="PTHR16557">
    <property type="entry name" value="ALKYLATED DNA REPAIR PROTEIN ALKB-RELATED"/>
    <property type="match status" value="1"/>
</dbReference>
<reference evidence="7" key="1">
    <citation type="submission" date="2020-10" db="EMBL/GenBank/DDBJ databases">
        <title>Taxonomic study of unclassified bacteria belonging to the class Ktedonobacteria.</title>
        <authorList>
            <person name="Yabe S."/>
            <person name="Wang C.M."/>
            <person name="Zheng Y."/>
            <person name="Sakai Y."/>
            <person name="Cavaletti L."/>
            <person name="Monciardini P."/>
            <person name="Donadio S."/>
        </authorList>
    </citation>
    <scope>NUCLEOTIDE SEQUENCE</scope>
    <source>
        <strain evidence="7">SOSP1-1</strain>
    </source>
</reference>
<dbReference type="EMBL" id="BNJF01000003">
    <property type="protein sequence ID" value="GHO47369.1"/>
    <property type="molecule type" value="Genomic_DNA"/>
</dbReference>
<sequence>MYGVVKKLNIDLQQQILQDCTCLLNAAPLYSNYAPRRGIGRRDCSGNCQTCLTGGGLIQAKYKNTSFGSWGYYGRPCGATYVQKHPTTGDPFPSIPASILDICKDVADAYGFEYEAQSAYLSYYPPGSSIGRHQDYEEKVNKPVISISLGEDAIFEFGGFERFGPCEDIILHSGDVFIFGGEHRYCYHSVRKLIPDTRPVDLFTESGRISITIRQYE</sequence>
<keyword evidence="2 7" id="KW-0223">Dioxygenase</keyword>
<dbReference type="AlphaFoldDB" id="A0A8J3I124"/>
<feature type="binding site" evidence="5">
    <location>
        <position position="133"/>
    </location>
    <ligand>
        <name>Fe cation</name>
        <dbReference type="ChEBI" id="CHEBI:24875"/>
        <note>catalytic</note>
    </ligand>
</feature>